<evidence type="ECO:0000313" key="3">
    <source>
        <dbReference type="Proteomes" id="UP000236743"/>
    </source>
</evidence>
<reference evidence="2 3" key="1">
    <citation type="submission" date="2016-10" db="EMBL/GenBank/DDBJ databases">
        <authorList>
            <person name="de Groot N.N."/>
        </authorList>
    </citation>
    <scope>NUCLEOTIDE SEQUENCE [LARGE SCALE GENOMIC DNA]</scope>
    <source>
        <strain evidence="2 3">DSM 26656</strain>
    </source>
</reference>
<accession>A0A1H5V325</accession>
<feature type="signal peptide" evidence="1">
    <location>
        <begin position="1"/>
        <end position="24"/>
    </location>
</feature>
<proteinExistence type="predicted"/>
<protein>
    <submittedName>
        <fullName evidence="2">Uncharacterized protein</fullName>
    </submittedName>
</protein>
<name>A0A1H5V325_9HYPH</name>
<dbReference type="Proteomes" id="UP000236743">
    <property type="component" value="Unassembled WGS sequence"/>
</dbReference>
<keyword evidence="3" id="KW-1185">Reference proteome</keyword>
<keyword evidence="1" id="KW-0732">Signal</keyword>
<dbReference type="EMBL" id="FNUY01000002">
    <property type="protein sequence ID" value="SEF81663.1"/>
    <property type="molecule type" value="Genomic_DNA"/>
</dbReference>
<sequence length="123" mass="13002">MRNANLVRLLSALLAGLAVSTVGAQENYETWAPLADPFPSTGGNGIMIHDYDPVVTDGTCTTKFRAVEPNGTTYHNSITFEAVEVQGGVLCTHGKWRSADGSATGTTPFRVFIKGGLKRGSAD</sequence>
<gene>
    <name evidence="2" type="ORF">SAMN04488115_102134</name>
</gene>
<feature type="chain" id="PRO_5009286877" evidence="1">
    <location>
        <begin position="25"/>
        <end position="123"/>
    </location>
</feature>
<dbReference type="RefSeq" id="WP_103871409.1">
    <property type="nucleotide sequence ID" value="NZ_FNUY01000002.1"/>
</dbReference>
<organism evidence="2 3">
    <name type="scientific">Bosea lathyri</name>
    <dbReference type="NCBI Taxonomy" id="1036778"/>
    <lineage>
        <taxon>Bacteria</taxon>
        <taxon>Pseudomonadati</taxon>
        <taxon>Pseudomonadota</taxon>
        <taxon>Alphaproteobacteria</taxon>
        <taxon>Hyphomicrobiales</taxon>
        <taxon>Boseaceae</taxon>
        <taxon>Bosea</taxon>
    </lineage>
</organism>
<dbReference type="AlphaFoldDB" id="A0A1H5V325"/>
<evidence type="ECO:0000256" key="1">
    <source>
        <dbReference type="SAM" id="SignalP"/>
    </source>
</evidence>
<evidence type="ECO:0000313" key="2">
    <source>
        <dbReference type="EMBL" id="SEF81663.1"/>
    </source>
</evidence>
<dbReference type="OrthoDB" id="8161147at2"/>